<dbReference type="OrthoDB" id="4486165at2759"/>
<evidence type="ECO:0000256" key="1">
    <source>
        <dbReference type="SAM" id="MobiDB-lite"/>
    </source>
</evidence>
<protein>
    <submittedName>
        <fullName evidence="2">Uncharacterized protein</fullName>
    </submittedName>
</protein>
<evidence type="ECO:0000313" key="2">
    <source>
        <dbReference type="EMBL" id="RAL06481.1"/>
    </source>
</evidence>
<evidence type="ECO:0000313" key="3">
    <source>
        <dbReference type="Proteomes" id="UP000248961"/>
    </source>
</evidence>
<proteinExistence type="predicted"/>
<organism evidence="2 3">
    <name type="scientific">Aspergillus homomorphus (strain CBS 101889)</name>
    <dbReference type="NCBI Taxonomy" id="1450537"/>
    <lineage>
        <taxon>Eukaryota</taxon>
        <taxon>Fungi</taxon>
        <taxon>Dikarya</taxon>
        <taxon>Ascomycota</taxon>
        <taxon>Pezizomycotina</taxon>
        <taxon>Eurotiomycetes</taxon>
        <taxon>Eurotiomycetidae</taxon>
        <taxon>Eurotiales</taxon>
        <taxon>Aspergillaceae</taxon>
        <taxon>Aspergillus</taxon>
        <taxon>Aspergillus subgen. Circumdati</taxon>
    </lineage>
</organism>
<dbReference type="AlphaFoldDB" id="A0A395HEU0"/>
<dbReference type="Proteomes" id="UP000248961">
    <property type="component" value="Unassembled WGS sequence"/>
</dbReference>
<dbReference type="GeneID" id="37196559"/>
<keyword evidence="3" id="KW-1185">Reference proteome</keyword>
<feature type="region of interest" description="Disordered" evidence="1">
    <location>
        <begin position="1"/>
        <end position="66"/>
    </location>
</feature>
<dbReference type="VEuPathDB" id="FungiDB:BO97DRAFT_358642"/>
<sequence length="148" mass="16312">MQHISRTDDATADGFAGLAEFPAPQVDDNLSDSSSYSDSDSSYSDGLSSDCFLLDPSDEESTSDYGYASLTSESDREAQFIPTQVSHSCNTGSDLIDERKGYETLSDDMAVLSERVISDHEQQSRYCLVIGWILAENLELFKELAARR</sequence>
<dbReference type="RefSeq" id="XP_025545635.1">
    <property type="nucleotide sequence ID" value="XM_025692270.1"/>
</dbReference>
<gene>
    <name evidence="2" type="ORF">BO97DRAFT_358642</name>
</gene>
<accession>A0A395HEU0</accession>
<dbReference type="EMBL" id="KZ824395">
    <property type="protein sequence ID" value="RAL06481.1"/>
    <property type="molecule type" value="Genomic_DNA"/>
</dbReference>
<reference evidence="2 3" key="1">
    <citation type="submission" date="2018-02" db="EMBL/GenBank/DDBJ databases">
        <title>The genomes of Aspergillus section Nigri reveals drivers in fungal speciation.</title>
        <authorList>
            <consortium name="DOE Joint Genome Institute"/>
            <person name="Vesth T.C."/>
            <person name="Nybo J."/>
            <person name="Theobald S."/>
            <person name="Brandl J."/>
            <person name="Frisvad J.C."/>
            <person name="Nielsen K.F."/>
            <person name="Lyhne E.K."/>
            <person name="Kogle M.E."/>
            <person name="Kuo A."/>
            <person name="Riley R."/>
            <person name="Clum A."/>
            <person name="Nolan M."/>
            <person name="Lipzen A."/>
            <person name="Salamov A."/>
            <person name="Henrissat B."/>
            <person name="Wiebenga A."/>
            <person name="De vries R.P."/>
            <person name="Grigoriev I.V."/>
            <person name="Mortensen U.H."/>
            <person name="Andersen M.R."/>
            <person name="Baker S.E."/>
        </authorList>
    </citation>
    <scope>NUCLEOTIDE SEQUENCE [LARGE SCALE GENOMIC DNA]</scope>
    <source>
        <strain evidence="2 3">CBS 101889</strain>
    </source>
</reference>
<feature type="compositionally biased region" description="Low complexity" evidence="1">
    <location>
        <begin position="27"/>
        <end position="50"/>
    </location>
</feature>
<name>A0A395HEU0_ASPHC</name>